<dbReference type="InterPro" id="IPR019775">
    <property type="entry name" value="WD40_repeat_CS"/>
</dbReference>
<keyword evidence="7" id="KW-1185">Reference proteome</keyword>
<dbReference type="PROSITE" id="PS00678">
    <property type="entry name" value="WD_REPEATS_1"/>
    <property type="match status" value="1"/>
</dbReference>
<dbReference type="GO" id="GO:0000462">
    <property type="term" value="P:maturation of SSU-rRNA from tricistronic rRNA transcript (SSU-rRNA, 5.8S rRNA, LSU-rRNA)"/>
    <property type="evidence" value="ECO:0007669"/>
    <property type="project" value="TreeGrafter"/>
</dbReference>
<feature type="non-terminal residue" evidence="6">
    <location>
        <position position="1"/>
    </location>
</feature>
<evidence type="ECO:0000256" key="5">
    <source>
        <dbReference type="PROSITE-ProRule" id="PRU00221"/>
    </source>
</evidence>
<evidence type="ECO:0000313" key="7">
    <source>
        <dbReference type="Proteomes" id="UP000265618"/>
    </source>
</evidence>
<keyword evidence="3" id="KW-0677">Repeat</keyword>
<dbReference type="PANTHER" id="PTHR44267:SF1">
    <property type="entry name" value="WD REPEAT-CONTAINING PROTEIN 43"/>
    <property type="match status" value="1"/>
</dbReference>
<reference evidence="6 7" key="1">
    <citation type="journal article" date="2018" name="PLoS ONE">
        <title>The draft genome of Kipferlia bialata reveals reductive genome evolution in fornicate parasites.</title>
        <authorList>
            <person name="Tanifuji G."/>
            <person name="Takabayashi S."/>
            <person name="Kume K."/>
            <person name="Takagi M."/>
            <person name="Nakayama T."/>
            <person name="Kamikawa R."/>
            <person name="Inagaki Y."/>
            <person name="Hashimoto T."/>
        </authorList>
    </citation>
    <scope>NUCLEOTIDE SEQUENCE [LARGE SCALE GENOMIC DNA]</scope>
    <source>
        <strain evidence="6">NY0173</strain>
    </source>
</reference>
<dbReference type="Gene3D" id="2.130.10.10">
    <property type="entry name" value="YVTN repeat-like/Quinoprotein amine dehydrogenase"/>
    <property type="match status" value="2"/>
</dbReference>
<dbReference type="Proteomes" id="UP000265618">
    <property type="component" value="Unassembled WGS sequence"/>
</dbReference>
<dbReference type="InterPro" id="IPR001680">
    <property type="entry name" value="WD40_rpt"/>
</dbReference>
<protein>
    <submittedName>
        <fullName evidence="6">Uncharacterized protein</fullName>
    </submittedName>
</protein>
<dbReference type="PANTHER" id="PTHR44267">
    <property type="entry name" value="WD REPEAT-CONTAINING PROTEIN 43"/>
    <property type="match status" value="1"/>
</dbReference>
<feature type="repeat" description="WD" evidence="5">
    <location>
        <begin position="9"/>
        <end position="40"/>
    </location>
</feature>
<evidence type="ECO:0000256" key="3">
    <source>
        <dbReference type="ARBA" id="ARBA00022737"/>
    </source>
</evidence>
<dbReference type="SUPFAM" id="SSF82171">
    <property type="entry name" value="DPP6 N-terminal domain-like"/>
    <property type="match status" value="1"/>
</dbReference>
<dbReference type="AlphaFoldDB" id="A0A9K3GJ45"/>
<name>A0A9K3GJ45_9EUKA</name>
<dbReference type="GO" id="GO:0005730">
    <property type="term" value="C:nucleolus"/>
    <property type="evidence" value="ECO:0007669"/>
    <property type="project" value="TreeGrafter"/>
</dbReference>
<proteinExistence type="predicted"/>
<evidence type="ECO:0000256" key="2">
    <source>
        <dbReference type="ARBA" id="ARBA00022574"/>
    </source>
</evidence>
<evidence type="ECO:0000256" key="1">
    <source>
        <dbReference type="ARBA" id="ARBA00004123"/>
    </source>
</evidence>
<sequence>MAPMARCDVAWGNSGKRLATVGDDGGLRVWDTDSGYLISEVSQVGMLNDKYVDLSFLPALPGAKRTSDSLLVALVSSAGSAALWNVGEGSLRRSDASELDCGILHSVSGHAGSFFAVGAGGKVHEFPTLGPLQPSRSHLVKKGSAPTRIALSSDGATLAVSVGPALYVVDPASLHTIAMAQGHSAPIRSLAVSETGEFIVTADHESPVAVLWHRRGMTLTRYATLDMGAAPRALVISKRGK</sequence>
<keyword evidence="2 5" id="KW-0853">WD repeat</keyword>
<organism evidence="6 7">
    <name type="scientific">Kipferlia bialata</name>
    <dbReference type="NCBI Taxonomy" id="797122"/>
    <lineage>
        <taxon>Eukaryota</taxon>
        <taxon>Metamonada</taxon>
        <taxon>Carpediemonas-like organisms</taxon>
        <taxon>Kipferlia</taxon>
    </lineage>
</organism>
<accession>A0A9K3GJ45</accession>
<comment type="caution">
    <text evidence="6">The sequence shown here is derived from an EMBL/GenBank/DDBJ whole genome shotgun (WGS) entry which is preliminary data.</text>
</comment>
<comment type="subcellular location">
    <subcellularLocation>
        <location evidence="1">Nucleus</location>
    </subcellularLocation>
</comment>
<evidence type="ECO:0000313" key="6">
    <source>
        <dbReference type="EMBL" id="GIQ85769.1"/>
    </source>
</evidence>
<keyword evidence="4" id="KW-0539">Nucleus</keyword>
<dbReference type="PROSITE" id="PS50082">
    <property type="entry name" value="WD_REPEATS_2"/>
    <property type="match status" value="1"/>
</dbReference>
<dbReference type="EMBL" id="BDIP01002127">
    <property type="protein sequence ID" value="GIQ85769.1"/>
    <property type="molecule type" value="Genomic_DNA"/>
</dbReference>
<dbReference type="OrthoDB" id="10251741at2759"/>
<gene>
    <name evidence="6" type="ORF">KIPB_007495</name>
</gene>
<dbReference type="InterPro" id="IPR015943">
    <property type="entry name" value="WD40/YVTN_repeat-like_dom_sf"/>
</dbReference>
<dbReference type="Pfam" id="PF00400">
    <property type="entry name" value="WD40"/>
    <property type="match status" value="2"/>
</dbReference>
<evidence type="ECO:0000256" key="4">
    <source>
        <dbReference type="ARBA" id="ARBA00023242"/>
    </source>
</evidence>
<dbReference type="InterPro" id="IPR052414">
    <property type="entry name" value="U3_snoRNA-assoc_WDR"/>
</dbReference>